<comment type="caution">
    <text evidence="2">The sequence shown here is derived from an EMBL/GenBank/DDBJ whole genome shotgun (WGS) entry which is preliminary data.</text>
</comment>
<dbReference type="OrthoDB" id="467414at2"/>
<keyword evidence="1" id="KW-0812">Transmembrane</keyword>
<evidence type="ECO:0000313" key="2">
    <source>
        <dbReference type="EMBL" id="PRC91928.1"/>
    </source>
</evidence>
<dbReference type="EMBL" id="PUGF01000017">
    <property type="protein sequence ID" value="PRC91928.1"/>
    <property type="molecule type" value="Genomic_DNA"/>
</dbReference>
<keyword evidence="3" id="KW-1185">Reference proteome</keyword>
<protein>
    <submittedName>
        <fullName evidence="2">F1/F0 ATPase, Methanosarcina type, subunit 2</fullName>
    </submittedName>
</protein>
<name>A0A2S9GW57_9BURK</name>
<reference evidence="2 3" key="1">
    <citation type="submission" date="2018-02" db="EMBL/GenBank/DDBJ databases">
        <title>Solimicrobium silvestre gen. nov., sp. nov., isolated from alpine forest soil.</title>
        <authorList>
            <person name="Margesin R."/>
            <person name="Albuquerque L."/>
            <person name="Zhang D.-C."/>
            <person name="Froufe H.J.C."/>
            <person name="Severino R."/>
            <person name="Roxo I."/>
            <person name="Egas C."/>
            <person name="Da Costa M.S."/>
        </authorList>
    </citation>
    <scope>NUCLEOTIDE SEQUENCE [LARGE SCALE GENOMIC DNA]</scope>
    <source>
        <strain evidence="2 3">S20-91</strain>
    </source>
</reference>
<organism evidence="2 3">
    <name type="scientific">Solimicrobium silvestre</name>
    <dbReference type="NCBI Taxonomy" id="2099400"/>
    <lineage>
        <taxon>Bacteria</taxon>
        <taxon>Pseudomonadati</taxon>
        <taxon>Pseudomonadota</taxon>
        <taxon>Betaproteobacteria</taxon>
        <taxon>Burkholderiales</taxon>
        <taxon>Oxalobacteraceae</taxon>
        <taxon>Solimicrobium</taxon>
    </lineage>
</organism>
<dbReference type="Proteomes" id="UP000237839">
    <property type="component" value="Unassembled WGS sequence"/>
</dbReference>
<dbReference type="RefSeq" id="WP_105533023.1">
    <property type="nucleotide sequence ID" value="NZ_PUGF01000017.1"/>
</dbReference>
<gene>
    <name evidence="2" type="ORF">S2091_3270</name>
</gene>
<proteinExistence type="predicted"/>
<accession>A0A2S9GW57</accession>
<dbReference type="InterPro" id="IPR017581">
    <property type="entry name" value="AtpR-like"/>
</dbReference>
<keyword evidence="1" id="KW-1133">Transmembrane helix</keyword>
<dbReference type="AlphaFoldDB" id="A0A2S9GW57"/>
<feature type="transmembrane region" description="Helical" evidence="1">
    <location>
        <begin position="65"/>
        <end position="86"/>
    </location>
</feature>
<evidence type="ECO:0000256" key="1">
    <source>
        <dbReference type="SAM" id="Phobius"/>
    </source>
</evidence>
<keyword evidence="1" id="KW-0472">Membrane</keyword>
<sequence length="103" mass="11370">MNDFINLAGAFAVGIVIGALFFGGLWWTTLKGVVSDNPALWFFGSLLLRTVGMLVGLHLVAGDDWHRAIVCLLGFIVARFAVLRFFHVRQLRLPPSLDASEEQ</sequence>
<evidence type="ECO:0000313" key="3">
    <source>
        <dbReference type="Proteomes" id="UP000237839"/>
    </source>
</evidence>
<feature type="transmembrane region" description="Helical" evidence="1">
    <location>
        <begin position="6"/>
        <end position="27"/>
    </location>
</feature>
<dbReference type="Pfam" id="PF12966">
    <property type="entry name" value="AtpR"/>
    <property type="match status" value="1"/>
</dbReference>
<feature type="transmembrane region" description="Helical" evidence="1">
    <location>
        <begin position="39"/>
        <end position="59"/>
    </location>
</feature>
<dbReference type="NCBIfam" id="TIGR03165">
    <property type="entry name" value="F1F0_chp_2"/>
    <property type="match status" value="1"/>
</dbReference>